<dbReference type="AlphaFoldDB" id="A0A1F5H2A6"/>
<proteinExistence type="predicted"/>
<evidence type="ECO:0000313" key="1">
    <source>
        <dbReference type="EMBL" id="OGD98194.1"/>
    </source>
</evidence>
<dbReference type="EMBL" id="MFBT01000041">
    <property type="protein sequence ID" value="OGD98194.1"/>
    <property type="molecule type" value="Genomic_DNA"/>
</dbReference>
<evidence type="ECO:0000313" key="2">
    <source>
        <dbReference type="Proteomes" id="UP000177039"/>
    </source>
</evidence>
<name>A0A1F5H2A6_9BACT</name>
<protein>
    <submittedName>
        <fullName evidence="1">Uncharacterized protein</fullName>
    </submittedName>
</protein>
<reference evidence="1 2" key="1">
    <citation type="journal article" date="2016" name="Nat. Commun.">
        <title>Thousands of microbial genomes shed light on interconnected biogeochemical processes in an aquifer system.</title>
        <authorList>
            <person name="Anantharaman K."/>
            <person name="Brown C.T."/>
            <person name="Hug L.A."/>
            <person name="Sharon I."/>
            <person name="Castelle C.J."/>
            <person name="Probst A.J."/>
            <person name="Thomas B.C."/>
            <person name="Singh A."/>
            <person name="Wilkins M.J."/>
            <person name="Karaoz U."/>
            <person name="Brodie E.L."/>
            <person name="Williams K.H."/>
            <person name="Hubbard S.S."/>
            <person name="Banfield J.F."/>
        </authorList>
    </citation>
    <scope>NUCLEOTIDE SEQUENCE [LARGE SCALE GENOMIC DNA]</scope>
</reference>
<accession>A0A1F5H2A6</accession>
<dbReference type="Proteomes" id="UP000177039">
    <property type="component" value="Unassembled WGS sequence"/>
</dbReference>
<comment type="caution">
    <text evidence="1">The sequence shown here is derived from an EMBL/GenBank/DDBJ whole genome shotgun (WGS) entry which is preliminary data.</text>
</comment>
<organism evidence="1 2">
    <name type="scientific">Candidatus Curtissbacteria bacterium RIFCSPLOWO2_01_FULL_42_50</name>
    <dbReference type="NCBI Taxonomy" id="1797730"/>
    <lineage>
        <taxon>Bacteria</taxon>
        <taxon>Candidatus Curtissiibacteriota</taxon>
    </lineage>
</organism>
<gene>
    <name evidence="1" type="ORF">A3B54_02255</name>
</gene>
<sequence>MRKIFLTPFLAIFLLIFSTNVIIAQPIDRSADPTRMNFQQKLLELRNKREQFTEKQLEKVEQLKERIGTRSAENKERVATRQAQARKKVVERIKSVFGKILKRYTAALQRLDKIADRIASRIDKLKAKGVNTAKAEAGLTEAEKLGAQAKVAIDDAQAKIAAIDPASTTVKDAVHQSVDAVKAAKKALFSYHKGLVAAIRELKAVANLKEATNEAD</sequence>